<dbReference type="Pfam" id="PF09995">
    <property type="entry name" value="MPAB_Lcp_cat"/>
    <property type="match status" value="1"/>
</dbReference>
<accession>A0ABU2BXA3</accession>
<evidence type="ECO:0000313" key="2">
    <source>
        <dbReference type="EMBL" id="MDR7363025.1"/>
    </source>
</evidence>
<dbReference type="PANTHER" id="PTHR37539:SF1">
    <property type="entry name" value="ER-BOUND OXYGENASE MPAB_MPAB'_RUBBER OXYGENASE CATALYTIC DOMAIN-CONTAINING PROTEIN"/>
    <property type="match status" value="1"/>
</dbReference>
<organism evidence="2 3">
    <name type="scientific">Nocardioides marmoribigeumensis</name>
    <dbReference type="NCBI Taxonomy" id="433649"/>
    <lineage>
        <taxon>Bacteria</taxon>
        <taxon>Bacillati</taxon>
        <taxon>Actinomycetota</taxon>
        <taxon>Actinomycetes</taxon>
        <taxon>Propionibacteriales</taxon>
        <taxon>Nocardioidaceae</taxon>
        <taxon>Nocardioides</taxon>
    </lineage>
</organism>
<dbReference type="EMBL" id="JAVDYG010000001">
    <property type="protein sequence ID" value="MDR7363025.1"/>
    <property type="molecule type" value="Genomic_DNA"/>
</dbReference>
<proteinExistence type="predicted"/>
<dbReference type="RefSeq" id="WP_310302881.1">
    <property type="nucleotide sequence ID" value="NZ_BAAAPS010000013.1"/>
</dbReference>
<sequence>MALSTPGLPTHVRCGAEAVRRYGDLGRAWVEGTRQGDPLADAVAADLRELGRARVMRAVEAALRGEVPADAPDSVRALFAVLDDEPDWVDHDQLDRAGDHLARHSLQLGLVLAAASLMVGYTNPAAARPLVLTGRLVGNAGVRNLEVGDWLREVTTRGGLRRHGLGLERTVRVRLIHAMVRRHLSSSPDWDEAELGTPISQPYLAHTLAEFGSIAVRGMHLLGARYTDAELADLGALWRYVGHLSGVVPQLLPTTLDEQLDIEALYQLTRPPVDEGSRALVAGLIDDYLVPEVEDLLPGRLPARARVARSYVDALVRALVGDALSDELGIRPSRLSRAVPALGHLTAVAYAGQDRLRGPAAVDARVTRGRAYQAEQEQRLREKYAMTHDLVDVAPDAVGHPVSA</sequence>
<dbReference type="PANTHER" id="PTHR37539">
    <property type="entry name" value="SECRETED PROTEIN-RELATED"/>
    <property type="match status" value="1"/>
</dbReference>
<name>A0ABU2BXA3_9ACTN</name>
<dbReference type="InterPro" id="IPR037473">
    <property type="entry name" value="Lcp-like"/>
</dbReference>
<evidence type="ECO:0000313" key="3">
    <source>
        <dbReference type="Proteomes" id="UP001183648"/>
    </source>
</evidence>
<gene>
    <name evidence="2" type="ORF">J2S63_002578</name>
</gene>
<keyword evidence="3" id="KW-1185">Reference proteome</keyword>
<evidence type="ECO:0000259" key="1">
    <source>
        <dbReference type="Pfam" id="PF09995"/>
    </source>
</evidence>
<protein>
    <recommendedName>
        <fullName evidence="1">ER-bound oxygenase mpaB/mpaB'/Rubber oxygenase catalytic domain-containing protein</fullName>
    </recommendedName>
</protein>
<dbReference type="Proteomes" id="UP001183648">
    <property type="component" value="Unassembled WGS sequence"/>
</dbReference>
<feature type="domain" description="ER-bound oxygenase mpaB/mpaB'/Rubber oxygenase catalytic" evidence="1">
    <location>
        <begin position="106"/>
        <end position="342"/>
    </location>
</feature>
<reference evidence="2 3" key="1">
    <citation type="submission" date="2023-07" db="EMBL/GenBank/DDBJ databases">
        <title>Sequencing the genomes of 1000 actinobacteria strains.</title>
        <authorList>
            <person name="Klenk H.-P."/>
        </authorList>
    </citation>
    <scope>NUCLEOTIDE SEQUENCE [LARGE SCALE GENOMIC DNA]</scope>
    <source>
        <strain evidence="2 3">DSM 19426</strain>
    </source>
</reference>
<comment type="caution">
    <text evidence="2">The sequence shown here is derived from an EMBL/GenBank/DDBJ whole genome shotgun (WGS) entry which is preliminary data.</text>
</comment>
<dbReference type="InterPro" id="IPR018713">
    <property type="entry name" value="MPAB/Lcp_cat_dom"/>
</dbReference>